<gene>
    <name evidence="4" type="ORF">Cch01nite_39410</name>
</gene>
<keyword evidence="2" id="KW-0812">Transmembrane</keyword>
<keyword evidence="3" id="KW-0732">Signal</keyword>
<feature type="transmembrane region" description="Helical" evidence="2">
    <location>
        <begin position="439"/>
        <end position="461"/>
    </location>
</feature>
<reference evidence="4" key="1">
    <citation type="submission" date="2021-01" db="EMBL/GenBank/DDBJ databases">
        <title>Whole genome shotgun sequence of Cellulomonas chitinilytica NBRC 110799.</title>
        <authorList>
            <person name="Komaki H."/>
            <person name="Tamura T."/>
        </authorList>
    </citation>
    <scope>NUCLEOTIDE SEQUENCE</scope>
    <source>
        <strain evidence="4">NBRC 110799</strain>
    </source>
</reference>
<keyword evidence="5" id="KW-1185">Reference proteome</keyword>
<feature type="signal peptide" evidence="3">
    <location>
        <begin position="1"/>
        <end position="40"/>
    </location>
</feature>
<dbReference type="InterPro" id="IPR017850">
    <property type="entry name" value="Alkaline_phosphatase_core_sf"/>
</dbReference>
<evidence type="ECO:0000256" key="3">
    <source>
        <dbReference type="SAM" id="SignalP"/>
    </source>
</evidence>
<feature type="transmembrane region" description="Helical" evidence="2">
    <location>
        <begin position="619"/>
        <end position="640"/>
    </location>
</feature>
<dbReference type="Proteomes" id="UP000632740">
    <property type="component" value="Unassembled WGS sequence"/>
</dbReference>
<protein>
    <recommendedName>
        <fullName evidence="6">Alkaline phosphatase family protein</fullName>
    </recommendedName>
</protein>
<comment type="caution">
    <text evidence="4">The sequence shown here is derived from an EMBL/GenBank/DDBJ whole genome shotgun (WGS) entry which is preliminary data.</text>
</comment>
<proteinExistence type="predicted"/>
<dbReference type="Gene3D" id="3.40.720.10">
    <property type="entry name" value="Alkaline Phosphatase, subunit A"/>
    <property type="match status" value="1"/>
</dbReference>
<name>A0A919P4H5_9CELL</name>
<keyword evidence="2" id="KW-0472">Membrane</keyword>
<feature type="transmembrane region" description="Helical" evidence="2">
    <location>
        <begin position="679"/>
        <end position="699"/>
    </location>
</feature>
<sequence length="816" mass="82818">MPTPARPRASRRTRTLVLRVLVAVVAPVLVALTVGTSASAATPTPTPAPADDDIALPPVVLVGVTGLRWDDVSTLTTPALWNMSREGSVGDVAARSVASRSCPADGWLAVSSGTRAADLPADDRTCRTLRDPGESGLVPGWDDYQQAADAESYGAHVGLLGDTLSDAGVPVTGIGPGAAIALADSDGLPVGTHLPRPESATGLTRAVRSALAESRLVVVDAGVIRDPGYATRPRTTSEPLPEDADEDVVPGLSDPTAPDLPSPDAIVEPTRSSQAQTLDERIGAVVDGARASGATVLVVSLADSSRPVLQLAAATGVAPNGAAYSESFLTSGSTRQKGLVVTVDVTPTLLDSVGLAGAAPALTGSAILPVAGPATATARVAALLDVQLHASWITRVSGAFSARLALIQAALFVAAAIILTRKGRSDRRPLRPTLRVLRVASLALAAAPISAFLTALVPWWRTGDPRLAFWWVVLGWVAVITVLALVGPWRRNLLGAAGFVAGVTVAVLVVDACTGSNLVIDTPMGAHRLLAARFYGMSNQAFALLTAGGLLLAVAIADPLLRRGHRRLATASVAALGLLLVLVDGTPGLGSDFGGPPALIVAFALLTVVVSGRKVSWRTVALVCGIGVLVVGGFAVLDWLRPPDERTHLGRFFATVLDGGLWDVLGRKLSANLRVLTSWRYLVLAIAGVALTWIVVAGARPRRGGLMGGGSPLAGLGHAVPLLRPAVAAIGAGLTVGFLINDSGIVVPATGIALAVPCLVAAAAQWRLGSPDGWTGGEGETPPAGGTALEGDAGADTGAGPTGDVSGASEASSSRA</sequence>
<evidence type="ECO:0000313" key="4">
    <source>
        <dbReference type="EMBL" id="GIG23217.1"/>
    </source>
</evidence>
<organism evidence="4 5">
    <name type="scientific">Cellulomonas chitinilytica</name>
    <dbReference type="NCBI Taxonomy" id="398759"/>
    <lineage>
        <taxon>Bacteria</taxon>
        <taxon>Bacillati</taxon>
        <taxon>Actinomycetota</taxon>
        <taxon>Actinomycetes</taxon>
        <taxon>Micrococcales</taxon>
        <taxon>Cellulomonadaceae</taxon>
        <taxon>Cellulomonas</taxon>
    </lineage>
</organism>
<feature type="transmembrane region" description="Helical" evidence="2">
    <location>
        <begin position="540"/>
        <end position="561"/>
    </location>
</feature>
<feature type="region of interest" description="Disordered" evidence="1">
    <location>
        <begin position="771"/>
        <end position="816"/>
    </location>
</feature>
<feature type="transmembrane region" description="Helical" evidence="2">
    <location>
        <begin position="493"/>
        <end position="520"/>
    </location>
</feature>
<feature type="transmembrane region" description="Helical" evidence="2">
    <location>
        <begin position="593"/>
        <end position="612"/>
    </location>
</feature>
<dbReference type="RefSeq" id="WP_203758227.1">
    <property type="nucleotide sequence ID" value="NZ_BONK01000017.1"/>
</dbReference>
<feature type="transmembrane region" description="Helical" evidence="2">
    <location>
        <begin position="400"/>
        <end position="419"/>
    </location>
</feature>
<feature type="chain" id="PRO_5037737055" description="Alkaline phosphatase family protein" evidence="3">
    <location>
        <begin position="41"/>
        <end position="816"/>
    </location>
</feature>
<evidence type="ECO:0000256" key="2">
    <source>
        <dbReference type="SAM" id="Phobius"/>
    </source>
</evidence>
<feature type="transmembrane region" description="Helical" evidence="2">
    <location>
        <begin position="568"/>
        <end position="587"/>
    </location>
</feature>
<feature type="compositionally biased region" description="Low complexity" evidence="1">
    <location>
        <begin position="780"/>
        <end position="804"/>
    </location>
</feature>
<evidence type="ECO:0008006" key="6">
    <source>
        <dbReference type="Google" id="ProtNLM"/>
    </source>
</evidence>
<keyword evidence="2" id="KW-1133">Transmembrane helix</keyword>
<feature type="transmembrane region" description="Helical" evidence="2">
    <location>
        <begin position="720"/>
        <end position="740"/>
    </location>
</feature>
<dbReference type="AlphaFoldDB" id="A0A919P4H5"/>
<feature type="transmembrane region" description="Helical" evidence="2">
    <location>
        <begin position="746"/>
        <end position="764"/>
    </location>
</feature>
<feature type="region of interest" description="Disordered" evidence="1">
    <location>
        <begin position="227"/>
        <end position="263"/>
    </location>
</feature>
<evidence type="ECO:0000313" key="5">
    <source>
        <dbReference type="Proteomes" id="UP000632740"/>
    </source>
</evidence>
<dbReference type="EMBL" id="BONK01000017">
    <property type="protein sequence ID" value="GIG23217.1"/>
    <property type="molecule type" value="Genomic_DNA"/>
</dbReference>
<feature type="transmembrane region" description="Helical" evidence="2">
    <location>
        <begin position="467"/>
        <end position="486"/>
    </location>
</feature>
<dbReference type="SUPFAM" id="SSF53649">
    <property type="entry name" value="Alkaline phosphatase-like"/>
    <property type="match status" value="1"/>
</dbReference>
<evidence type="ECO:0000256" key="1">
    <source>
        <dbReference type="SAM" id="MobiDB-lite"/>
    </source>
</evidence>
<accession>A0A919P4H5</accession>